<name>A0A7X0BY76_9ACTN</name>
<keyword evidence="2" id="KW-1185">Reference proteome</keyword>
<dbReference type="EMBL" id="JACHJB010000001">
    <property type="protein sequence ID" value="MBB6343676.1"/>
    <property type="molecule type" value="Genomic_DNA"/>
</dbReference>
<evidence type="ECO:0008006" key="3">
    <source>
        <dbReference type="Google" id="ProtNLM"/>
    </source>
</evidence>
<accession>A0A7X0BY76</accession>
<proteinExistence type="predicted"/>
<evidence type="ECO:0000313" key="1">
    <source>
        <dbReference type="EMBL" id="MBB6343676.1"/>
    </source>
</evidence>
<dbReference type="SUPFAM" id="SSF102405">
    <property type="entry name" value="MCP/YpsA-like"/>
    <property type="match status" value="1"/>
</dbReference>
<organism evidence="1 2">
    <name type="scientific">Nonomuraea muscovyensis</name>
    <dbReference type="NCBI Taxonomy" id="1124761"/>
    <lineage>
        <taxon>Bacteria</taxon>
        <taxon>Bacillati</taxon>
        <taxon>Actinomycetota</taxon>
        <taxon>Actinomycetes</taxon>
        <taxon>Streptosporangiales</taxon>
        <taxon>Streptosporangiaceae</taxon>
        <taxon>Nonomuraea</taxon>
    </lineage>
</organism>
<gene>
    <name evidence="1" type="ORF">FHU36_000185</name>
</gene>
<reference evidence="1 2" key="1">
    <citation type="submission" date="2020-08" db="EMBL/GenBank/DDBJ databases">
        <title>Sequencing the genomes of 1000 actinobacteria strains.</title>
        <authorList>
            <person name="Klenk H.-P."/>
        </authorList>
    </citation>
    <scope>NUCLEOTIDE SEQUENCE [LARGE SCALE GENOMIC DNA]</scope>
    <source>
        <strain evidence="1 2">DSM 45913</strain>
    </source>
</reference>
<evidence type="ECO:0000313" key="2">
    <source>
        <dbReference type="Proteomes" id="UP000583800"/>
    </source>
</evidence>
<protein>
    <recommendedName>
        <fullName evidence="3">DUF2493 domain-containing protein</fullName>
    </recommendedName>
</protein>
<dbReference type="Gene3D" id="3.40.50.450">
    <property type="match status" value="1"/>
</dbReference>
<dbReference type="AlphaFoldDB" id="A0A7X0BY76"/>
<sequence>MTRIAISGHRGLPPDTADLVDTELRAVLAAEPSPLTGLSCLADGADQLFARAVLDLGGSLEAVVPAQRYREALPEEAQDGYDELVGHADEVHRLPFVESTSESHMAAGRHMLDDADELLAVWDGLPARGHGGTADVVAEARARGIRVRVIWPAGAHRD</sequence>
<dbReference type="Proteomes" id="UP000583800">
    <property type="component" value="Unassembled WGS sequence"/>
</dbReference>
<comment type="caution">
    <text evidence="1">The sequence shown here is derived from an EMBL/GenBank/DDBJ whole genome shotgun (WGS) entry which is preliminary data.</text>
</comment>
<dbReference type="RefSeq" id="WP_185081913.1">
    <property type="nucleotide sequence ID" value="NZ_JACHJB010000001.1"/>
</dbReference>